<feature type="transmembrane region" description="Helical" evidence="3">
    <location>
        <begin position="54"/>
        <end position="75"/>
    </location>
</feature>
<dbReference type="PANTHER" id="PTHR45138:SF9">
    <property type="entry name" value="DIGUANYLATE CYCLASE DGCM-RELATED"/>
    <property type="match status" value="1"/>
</dbReference>
<dbReference type="InterPro" id="IPR043128">
    <property type="entry name" value="Rev_trsase/Diguanyl_cyclase"/>
</dbReference>
<dbReference type="GO" id="GO:1902201">
    <property type="term" value="P:negative regulation of bacterial-type flagellum-dependent cell motility"/>
    <property type="evidence" value="ECO:0007669"/>
    <property type="project" value="TreeGrafter"/>
</dbReference>
<organism evidence="5 6">
    <name type="scientific">Telluria aromaticivorans</name>
    <dbReference type="NCBI Taxonomy" id="2725995"/>
    <lineage>
        <taxon>Bacteria</taxon>
        <taxon>Pseudomonadati</taxon>
        <taxon>Pseudomonadota</taxon>
        <taxon>Betaproteobacteria</taxon>
        <taxon>Burkholderiales</taxon>
        <taxon>Oxalobacteraceae</taxon>
        <taxon>Telluria group</taxon>
        <taxon>Telluria</taxon>
    </lineage>
</organism>
<comment type="catalytic activity">
    <reaction evidence="2">
        <text>2 GTP = 3',3'-c-di-GMP + 2 diphosphate</text>
        <dbReference type="Rhea" id="RHEA:24898"/>
        <dbReference type="ChEBI" id="CHEBI:33019"/>
        <dbReference type="ChEBI" id="CHEBI:37565"/>
        <dbReference type="ChEBI" id="CHEBI:58805"/>
        <dbReference type="EC" id="2.7.7.65"/>
    </reaction>
</comment>
<evidence type="ECO:0000256" key="1">
    <source>
        <dbReference type="ARBA" id="ARBA00012528"/>
    </source>
</evidence>
<dbReference type="RefSeq" id="WP_171080194.1">
    <property type="nucleotide sequence ID" value="NZ_JABAIV010000001.1"/>
</dbReference>
<keyword evidence="3" id="KW-1133">Transmembrane helix</keyword>
<reference evidence="5 6" key="1">
    <citation type="submission" date="2020-04" db="EMBL/GenBank/DDBJ databases">
        <title>Massilia sp. nov., a cold adapted bacteria isolated from Arctic soil.</title>
        <authorList>
            <person name="Son J."/>
            <person name="Ka J.-O."/>
        </authorList>
    </citation>
    <scope>NUCLEOTIDE SEQUENCE [LARGE SCALE GENOMIC DNA]</scope>
    <source>
        <strain evidence="5 6">ML15P13</strain>
    </source>
</reference>
<evidence type="ECO:0000313" key="6">
    <source>
        <dbReference type="Proteomes" id="UP000533905"/>
    </source>
</evidence>
<keyword evidence="3" id="KW-0812">Transmembrane</keyword>
<dbReference type="InterPro" id="IPR050469">
    <property type="entry name" value="Diguanylate_Cyclase"/>
</dbReference>
<feature type="domain" description="GGDEF" evidence="4">
    <location>
        <begin position="247"/>
        <end position="381"/>
    </location>
</feature>
<proteinExistence type="predicted"/>
<evidence type="ECO:0000256" key="2">
    <source>
        <dbReference type="ARBA" id="ARBA00034247"/>
    </source>
</evidence>
<dbReference type="InterPro" id="IPR029787">
    <property type="entry name" value="Nucleotide_cyclase"/>
</dbReference>
<dbReference type="Pfam" id="PF00990">
    <property type="entry name" value="GGDEF"/>
    <property type="match status" value="1"/>
</dbReference>
<evidence type="ECO:0000256" key="3">
    <source>
        <dbReference type="SAM" id="Phobius"/>
    </source>
</evidence>
<keyword evidence="3" id="KW-0472">Membrane</keyword>
<dbReference type="EC" id="2.7.7.65" evidence="1"/>
<sequence>MTTVLGLVSLAASAMFFALGALARQIAGVRYWAVGCLAIGFATVLDGPRTIDHWQWASLLFNIPFGIGQAYMLTGTLDFCRHSHGRLLLPASAAVAVALTVGFTFVYPHTAWRIGTLCAYQAVFNLASAWIMFRYPDTFSRRVFFVAGTVASLQGLTALAQGGLVASSSLTFDYGAPQLPIANTISWAGALLSAVIGNSMLMLLIMLRLVSEVSAAADQDVLTGLLNRRGIRRKFDLLLARHDDEHSAVGILLLDIDEFKKVNDTHGHETGDQVIAAMGAVLRALDDGRTTASRWGGEEFCLVAEAATPRALVELAETIRQQFEAATAVLPGLAQGCTASVGVALNEAGTALDVQKLIALADAQLYRAKRGGRNRVMAAAPDGGLFDVSSAR</sequence>
<dbReference type="GO" id="GO:0005886">
    <property type="term" value="C:plasma membrane"/>
    <property type="evidence" value="ECO:0007669"/>
    <property type="project" value="TreeGrafter"/>
</dbReference>
<name>A0A7Y2NYK5_9BURK</name>
<dbReference type="Proteomes" id="UP000533905">
    <property type="component" value="Unassembled WGS sequence"/>
</dbReference>
<dbReference type="PROSITE" id="PS50887">
    <property type="entry name" value="GGDEF"/>
    <property type="match status" value="1"/>
</dbReference>
<dbReference type="NCBIfam" id="TIGR00254">
    <property type="entry name" value="GGDEF"/>
    <property type="match status" value="1"/>
</dbReference>
<dbReference type="Gene3D" id="3.30.70.270">
    <property type="match status" value="1"/>
</dbReference>
<comment type="caution">
    <text evidence="5">The sequence shown here is derived from an EMBL/GenBank/DDBJ whole genome shotgun (WGS) entry which is preliminary data.</text>
</comment>
<evidence type="ECO:0000313" key="5">
    <source>
        <dbReference type="EMBL" id="NNG21596.1"/>
    </source>
</evidence>
<keyword evidence="6" id="KW-1185">Reference proteome</keyword>
<dbReference type="AlphaFoldDB" id="A0A7Y2NYK5"/>
<protein>
    <recommendedName>
        <fullName evidence="1">diguanylate cyclase</fullName>
        <ecNumber evidence="1">2.7.7.65</ecNumber>
    </recommendedName>
</protein>
<dbReference type="EMBL" id="JABAIV010000001">
    <property type="protein sequence ID" value="NNG21596.1"/>
    <property type="molecule type" value="Genomic_DNA"/>
</dbReference>
<dbReference type="GO" id="GO:0052621">
    <property type="term" value="F:diguanylate cyclase activity"/>
    <property type="evidence" value="ECO:0007669"/>
    <property type="project" value="UniProtKB-EC"/>
</dbReference>
<evidence type="ECO:0000259" key="4">
    <source>
        <dbReference type="PROSITE" id="PS50887"/>
    </source>
</evidence>
<feature type="transmembrane region" description="Helical" evidence="3">
    <location>
        <begin position="185"/>
        <end position="207"/>
    </location>
</feature>
<dbReference type="PANTHER" id="PTHR45138">
    <property type="entry name" value="REGULATORY COMPONENTS OF SENSORY TRANSDUCTION SYSTEM"/>
    <property type="match status" value="1"/>
</dbReference>
<dbReference type="FunFam" id="3.30.70.270:FF:000001">
    <property type="entry name" value="Diguanylate cyclase domain protein"/>
    <property type="match status" value="1"/>
</dbReference>
<accession>A0A7Y2NYK5</accession>
<feature type="transmembrane region" description="Helical" evidence="3">
    <location>
        <begin position="143"/>
        <end position="165"/>
    </location>
</feature>
<dbReference type="CDD" id="cd01949">
    <property type="entry name" value="GGDEF"/>
    <property type="match status" value="1"/>
</dbReference>
<dbReference type="SMART" id="SM00267">
    <property type="entry name" value="GGDEF"/>
    <property type="match status" value="1"/>
</dbReference>
<dbReference type="InterPro" id="IPR000160">
    <property type="entry name" value="GGDEF_dom"/>
</dbReference>
<gene>
    <name evidence="5" type="ORF">HGB41_01065</name>
</gene>
<feature type="transmembrane region" description="Helical" evidence="3">
    <location>
        <begin position="87"/>
        <end position="106"/>
    </location>
</feature>
<dbReference type="GO" id="GO:0043709">
    <property type="term" value="P:cell adhesion involved in single-species biofilm formation"/>
    <property type="evidence" value="ECO:0007669"/>
    <property type="project" value="TreeGrafter"/>
</dbReference>
<dbReference type="SUPFAM" id="SSF55073">
    <property type="entry name" value="Nucleotide cyclase"/>
    <property type="match status" value="1"/>
</dbReference>
<feature type="transmembrane region" description="Helical" evidence="3">
    <location>
        <begin position="112"/>
        <end position="131"/>
    </location>
</feature>